<comment type="caution">
    <text evidence="2">The sequence shown here is derived from an EMBL/GenBank/DDBJ whole genome shotgun (WGS) entry which is preliminary data.</text>
</comment>
<proteinExistence type="predicted"/>
<reference evidence="2 3" key="1">
    <citation type="submission" date="2014-11" db="EMBL/GenBank/DDBJ databases">
        <title>A Rickettsiales Symbiont of Amoebae With Ancient Features.</title>
        <authorList>
            <person name="Schulz F."/>
            <person name="Martijn J."/>
            <person name="Wascher F."/>
            <person name="Kostanjsek R."/>
            <person name="Ettema T.J."/>
            <person name="Horn M."/>
        </authorList>
    </citation>
    <scope>NUCLEOTIDE SEQUENCE [LARGE SCALE GENOMIC DNA]</scope>
    <source>
        <strain evidence="2 3">UWC36</strain>
    </source>
</reference>
<keyword evidence="3" id="KW-1185">Reference proteome</keyword>
<dbReference type="EMBL" id="JSWE01000176">
    <property type="protein sequence ID" value="KIE04618.1"/>
    <property type="molecule type" value="Genomic_DNA"/>
</dbReference>
<dbReference type="Proteomes" id="UP000031258">
    <property type="component" value="Unassembled WGS sequence"/>
</dbReference>
<feature type="compositionally biased region" description="Low complexity" evidence="1">
    <location>
        <begin position="120"/>
        <end position="141"/>
    </location>
</feature>
<dbReference type="OrthoDB" id="9825771at2"/>
<feature type="region of interest" description="Disordered" evidence="1">
    <location>
        <begin position="108"/>
        <end position="141"/>
    </location>
</feature>
<accession>A0A0C1QKF5</accession>
<sequence length="235" mass="25661">MLNKKQHDEIDHFNPSSFKPTSLFGDPAEAYGTLEHNLDKNTPEPGSDGREEKASSDNTGLDVRVRKSPGIAVNYPSPISMARIIGEKKALKEQLEYGKPEQEKTILIEAESSTDEESLTESSTSEESSLETSESCEVVSTPKPQRIYIDPKTITRVVGFQIPQVTPHAPTGNNAETTQENLPTSRHAQVRIGSIIIRKENPFSHVEKGASASHVQRAGVTIGNTRINNQGGRGC</sequence>
<protein>
    <submittedName>
        <fullName evidence="2">Uncharacterized protein</fullName>
    </submittedName>
</protein>
<dbReference type="RefSeq" id="WP_039458105.1">
    <property type="nucleotide sequence ID" value="NZ_JSWE01000176.1"/>
</dbReference>
<name>A0A0C1QKF5_9RICK</name>
<organism evidence="2 3">
    <name type="scientific">Candidatus Jidaibacter acanthamoebae</name>
    <dbReference type="NCBI Taxonomy" id="86105"/>
    <lineage>
        <taxon>Bacteria</taxon>
        <taxon>Pseudomonadati</taxon>
        <taxon>Pseudomonadota</taxon>
        <taxon>Alphaproteobacteria</taxon>
        <taxon>Rickettsiales</taxon>
        <taxon>Candidatus Midichloriaceae</taxon>
        <taxon>Candidatus Jidaibacter</taxon>
    </lineage>
</organism>
<dbReference type="STRING" id="86105.NF27_HE00070"/>
<gene>
    <name evidence="2" type="ORF">NF27_HE00070</name>
</gene>
<feature type="region of interest" description="Disordered" evidence="1">
    <location>
        <begin position="1"/>
        <end position="65"/>
    </location>
</feature>
<evidence type="ECO:0000313" key="3">
    <source>
        <dbReference type="Proteomes" id="UP000031258"/>
    </source>
</evidence>
<dbReference type="AlphaFoldDB" id="A0A0C1QKF5"/>
<feature type="compositionally biased region" description="Basic and acidic residues" evidence="1">
    <location>
        <begin position="36"/>
        <end position="55"/>
    </location>
</feature>
<evidence type="ECO:0000313" key="2">
    <source>
        <dbReference type="EMBL" id="KIE04618.1"/>
    </source>
</evidence>
<evidence type="ECO:0000256" key="1">
    <source>
        <dbReference type="SAM" id="MobiDB-lite"/>
    </source>
</evidence>
<feature type="compositionally biased region" description="Basic and acidic residues" evidence="1">
    <location>
        <begin position="1"/>
        <end position="12"/>
    </location>
</feature>